<name>A0A4S4ELD9_CAMSN</name>
<dbReference type="Proteomes" id="UP000306102">
    <property type="component" value="Unassembled WGS sequence"/>
</dbReference>
<evidence type="ECO:0000256" key="4">
    <source>
        <dbReference type="ARBA" id="ARBA00011959"/>
    </source>
</evidence>
<dbReference type="Gene3D" id="3.30.70.260">
    <property type="match status" value="1"/>
</dbReference>
<evidence type="ECO:0000313" key="6">
    <source>
        <dbReference type="EMBL" id="THG17438.1"/>
    </source>
</evidence>
<keyword evidence="7" id="KW-1185">Reference proteome</keyword>
<comment type="similarity">
    <text evidence="3">Belongs to the ribose 5-phosphate isomerase family.</text>
</comment>
<dbReference type="GO" id="GO:0004751">
    <property type="term" value="F:ribose-5-phosphate isomerase activity"/>
    <property type="evidence" value="ECO:0007669"/>
    <property type="project" value="UniProtKB-EC"/>
</dbReference>
<dbReference type="UniPathway" id="UPA00115">
    <property type="reaction ID" value="UER00412"/>
</dbReference>
<reference evidence="6 7" key="1">
    <citation type="journal article" date="2018" name="Proc. Natl. Acad. Sci. U.S.A.">
        <title>Draft genome sequence of Camellia sinensis var. sinensis provides insights into the evolution of the tea genome and tea quality.</title>
        <authorList>
            <person name="Wei C."/>
            <person name="Yang H."/>
            <person name="Wang S."/>
            <person name="Zhao J."/>
            <person name="Liu C."/>
            <person name="Gao L."/>
            <person name="Xia E."/>
            <person name="Lu Y."/>
            <person name="Tai Y."/>
            <person name="She G."/>
            <person name="Sun J."/>
            <person name="Cao H."/>
            <person name="Tong W."/>
            <person name="Gao Q."/>
            <person name="Li Y."/>
            <person name="Deng W."/>
            <person name="Jiang X."/>
            <person name="Wang W."/>
            <person name="Chen Q."/>
            <person name="Zhang S."/>
            <person name="Li H."/>
            <person name="Wu J."/>
            <person name="Wang P."/>
            <person name="Li P."/>
            <person name="Shi C."/>
            <person name="Zheng F."/>
            <person name="Jian J."/>
            <person name="Huang B."/>
            <person name="Shan D."/>
            <person name="Shi M."/>
            <person name="Fang C."/>
            <person name="Yue Y."/>
            <person name="Li F."/>
            <person name="Li D."/>
            <person name="Wei S."/>
            <person name="Han B."/>
            <person name="Jiang C."/>
            <person name="Yin Y."/>
            <person name="Xia T."/>
            <person name="Zhang Z."/>
            <person name="Bennetzen J.L."/>
            <person name="Zhao S."/>
            <person name="Wan X."/>
        </authorList>
    </citation>
    <scope>NUCLEOTIDE SEQUENCE [LARGE SCALE GENOMIC DNA]</scope>
    <source>
        <strain evidence="7">cv. Shuchazao</strain>
        <tissue evidence="6">Leaf</tissue>
    </source>
</reference>
<evidence type="ECO:0000256" key="5">
    <source>
        <dbReference type="ARBA" id="ARBA00023235"/>
    </source>
</evidence>
<dbReference type="InterPro" id="IPR050262">
    <property type="entry name" value="Ribose-5P_isomerase"/>
</dbReference>
<comment type="caution">
    <text evidence="6">The sequence shown here is derived from an EMBL/GenBank/DDBJ whole genome shotgun (WGS) entry which is preliminary data.</text>
</comment>
<evidence type="ECO:0000313" key="7">
    <source>
        <dbReference type="Proteomes" id="UP000306102"/>
    </source>
</evidence>
<evidence type="ECO:0000256" key="3">
    <source>
        <dbReference type="ARBA" id="ARBA00008088"/>
    </source>
</evidence>
<evidence type="ECO:0000256" key="1">
    <source>
        <dbReference type="ARBA" id="ARBA00001713"/>
    </source>
</evidence>
<dbReference type="Pfam" id="PF06026">
    <property type="entry name" value="Rib_5-P_isom_A"/>
    <property type="match status" value="1"/>
</dbReference>
<dbReference type="PANTHER" id="PTHR43748:SF1">
    <property type="entry name" value="RIBOSE-5-PHOSPHATE ISOMERASE 4, CHLOROPLASTIC-RELATED"/>
    <property type="match status" value="1"/>
</dbReference>
<dbReference type="GO" id="GO:0009052">
    <property type="term" value="P:pentose-phosphate shunt, non-oxidative branch"/>
    <property type="evidence" value="ECO:0007669"/>
    <property type="project" value="InterPro"/>
</dbReference>
<dbReference type="InterPro" id="IPR037171">
    <property type="entry name" value="NagB/RpiA_transferase-like"/>
</dbReference>
<keyword evidence="5" id="KW-0413">Isomerase</keyword>
<accession>A0A4S4ELD9</accession>
<comment type="pathway">
    <text evidence="2">Carbohydrate degradation; pentose phosphate pathway; D-ribose 5-phosphate from D-ribulose 5-phosphate (non-oxidative stage): step 1/1.</text>
</comment>
<sequence length="333" mass="36065">MAAVAAIIPSSSTLNLHFQANRKKGLGLDSTRRGRRLNSLVSITRSCLLHPNAPLLEAAAKHTVDTFIKSGMVVGLGSGLASCMAIQYLGRQLRVGAIKDIVGISTSVGSASEAAKAGIPLDHYQDTSQIDFAFNDADIIEERTLISVIGRQRLQGEESIIQEKNILNAAEKLVFIVTEKQYKSGLEGSIPVLIKSFNWMETAEEIEDLFLGDVEVWRRPSIGHAGPTGGDFPLITREGHNVLDVIFTSPILNLVEVANTLDNIDGVVDHGVISKIPSRLGVMASAIHSQRYDASLSHENQLVLKNGGNVAYLLRLLDPIVSGALYTDVYYPR</sequence>
<gene>
    <name evidence="6" type="ORF">TEA_006828</name>
</gene>
<protein>
    <recommendedName>
        <fullName evidence="4">ribose-5-phosphate isomerase</fullName>
        <ecNumber evidence="4">5.3.1.6</ecNumber>
    </recommendedName>
</protein>
<dbReference type="EC" id="5.3.1.6" evidence="4"/>
<dbReference type="PANTHER" id="PTHR43748">
    <property type="entry name" value="RIBOSE-5-PHOSPHATE ISOMERASE 3, CHLOROPLASTIC-RELATED"/>
    <property type="match status" value="1"/>
</dbReference>
<dbReference type="Gene3D" id="3.40.50.1360">
    <property type="match status" value="1"/>
</dbReference>
<dbReference type="InterPro" id="IPR004788">
    <property type="entry name" value="Ribose5P_isomerase_type_A"/>
</dbReference>
<dbReference type="STRING" id="542762.A0A4S4ELD9"/>
<dbReference type="SUPFAM" id="SSF100950">
    <property type="entry name" value="NagB/RpiA/CoA transferase-like"/>
    <property type="match status" value="1"/>
</dbReference>
<dbReference type="AlphaFoldDB" id="A0A4S4ELD9"/>
<proteinExistence type="inferred from homology"/>
<comment type="catalytic activity">
    <reaction evidence="1">
        <text>aldehydo-D-ribose 5-phosphate = D-ribulose 5-phosphate</text>
        <dbReference type="Rhea" id="RHEA:14657"/>
        <dbReference type="ChEBI" id="CHEBI:58121"/>
        <dbReference type="ChEBI" id="CHEBI:58273"/>
        <dbReference type="EC" id="5.3.1.6"/>
    </reaction>
</comment>
<dbReference type="EMBL" id="SDRB02003528">
    <property type="protein sequence ID" value="THG17438.1"/>
    <property type="molecule type" value="Genomic_DNA"/>
</dbReference>
<evidence type="ECO:0000256" key="2">
    <source>
        <dbReference type="ARBA" id="ARBA00004988"/>
    </source>
</evidence>
<organism evidence="6 7">
    <name type="scientific">Camellia sinensis var. sinensis</name>
    <name type="common">China tea</name>
    <dbReference type="NCBI Taxonomy" id="542762"/>
    <lineage>
        <taxon>Eukaryota</taxon>
        <taxon>Viridiplantae</taxon>
        <taxon>Streptophyta</taxon>
        <taxon>Embryophyta</taxon>
        <taxon>Tracheophyta</taxon>
        <taxon>Spermatophyta</taxon>
        <taxon>Magnoliopsida</taxon>
        <taxon>eudicotyledons</taxon>
        <taxon>Gunneridae</taxon>
        <taxon>Pentapetalae</taxon>
        <taxon>asterids</taxon>
        <taxon>Ericales</taxon>
        <taxon>Theaceae</taxon>
        <taxon>Camellia</taxon>
    </lineage>
</organism>
<dbReference type="SUPFAM" id="SSF75445">
    <property type="entry name" value="D-ribose-5-phosphate isomerase (RpiA), lid domain"/>
    <property type="match status" value="1"/>
</dbReference>